<dbReference type="Proteomes" id="UP000235672">
    <property type="component" value="Unassembled WGS sequence"/>
</dbReference>
<feature type="domain" description="MmgE/PrpD C-terminal" evidence="3">
    <location>
        <begin position="256"/>
        <end position="400"/>
    </location>
</feature>
<dbReference type="STRING" id="1745343.A0A2J6QJH1"/>
<evidence type="ECO:0000313" key="5">
    <source>
        <dbReference type="Proteomes" id="UP000235672"/>
    </source>
</evidence>
<dbReference type="AlphaFoldDB" id="A0A2J6QJH1"/>
<sequence length="431" mass="46610">MSVKDQANPSRLHGLASWATSLRYEDIPQAVIDHTKDFFLDTLACTLGGRDHAAIIALVELTKKMGPPSGPCEVIPFPDMKTSPAFAALVNGVCSHVVEQDDLHNHMLHAAVVFPSALAVSQDVRATGKELLAACVVGYEFACRTGEFLSPSHYKNFHTTATAGVIGACAASSFLLKHNTETMLSAIGTAVHTSHACFNSVCAAYLAGAGLLSPTNILEGAKGMGNTLTGLDIKPSAIDSKLGEKWSVLESSFKWHASCRHKHPSVDALLKLMSRTGTRFEDSEAVKVFTYQAAINVLSLSEKAETVHQSKFSMGFGLAVAAKNGHATINDFTEDALEDKDLREFQKRVTIFLSQEVENLFPEKWTGGLLVETADSVKGDPDQTLTRDEIEAKARNLAAYGRVKDMGHLDATIRKIWSLETEPSMLGFAFK</sequence>
<dbReference type="Pfam" id="PF03972">
    <property type="entry name" value="MmgE_PrpD_N"/>
    <property type="match status" value="1"/>
</dbReference>
<keyword evidence="5" id="KW-1185">Reference proteome</keyword>
<dbReference type="Pfam" id="PF19305">
    <property type="entry name" value="MmgE_PrpD_C"/>
    <property type="match status" value="1"/>
</dbReference>
<dbReference type="EMBL" id="KZ613468">
    <property type="protein sequence ID" value="PMD26407.1"/>
    <property type="molecule type" value="Genomic_DNA"/>
</dbReference>
<dbReference type="PANTHER" id="PTHR16943:SF8">
    <property type="entry name" value="2-METHYLCITRATE DEHYDRATASE"/>
    <property type="match status" value="1"/>
</dbReference>
<dbReference type="InterPro" id="IPR042183">
    <property type="entry name" value="MmgE/PrpD_sf_1"/>
</dbReference>
<dbReference type="Gene3D" id="3.30.1330.120">
    <property type="entry name" value="2-methylcitrate dehydratase PrpD"/>
    <property type="match status" value="1"/>
</dbReference>
<dbReference type="GO" id="GO:0016829">
    <property type="term" value="F:lyase activity"/>
    <property type="evidence" value="ECO:0007669"/>
    <property type="project" value="InterPro"/>
</dbReference>
<evidence type="ECO:0000313" key="4">
    <source>
        <dbReference type="EMBL" id="PMD26407.1"/>
    </source>
</evidence>
<dbReference type="PANTHER" id="PTHR16943">
    <property type="entry name" value="2-METHYLCITRATE DEHYDRATASE-RELATED"/>
    <property type="match status" value="1"/>
</dbReference>
<dbReference type="SUPFAM" id="SSF103378">
    <property type="entry name" value="2-methylcitrate dehydratase PrpD"/>
    <property type="match status" value="1"/>
</dbReference>
<evidence type="ECO:0000256" key="1">
    <source>
        <dbReference type="ARBA" id="ARBA00006174"/>
    </source>
</evidence>
<accession>A0A2J6QJH1</accession>
<gene>
    <name evidence="4" type="ORF">NA56DRAFT_676764</name>
</gene>
<comment type="similarity">
    <text evidence="1">Belongs to the PrpD family.</text>
</comment>
<protein>
    <submittedName>
        <fullName evidence="4">2-methylcitrate dehydratase PrpD</fullName>
    </submittedName>
</protein>
<proteinExistence type="inferred from homology"/>
<dbReference type="InterPro" id="IPR045337">
    <property type="entry name" value="MmgE_PrpD_C"/>
</dbReference>
<dbReference type="InterPro" id="IPR045336">
    <property type="entry name" value="MmgE_PrpD_N"/>
</dbReference>
<evidence type="ECO:0000259" key="3">
    <source>
        <dbReference type="Pfam" id="PF19305"/>
    </source>
</evidence>
<evidence type="ECO:0000259" key="2">
    <source>
        <dbReference type="Pfam" id="PF03972"/>
    </source>
</evidence>
<reference evidence="4 5" key="1">
    <citation type="submission" date="2016-05" db="EMBL/GenBank/DDBJ databases">
        <title>A degradative enzymes factory behind the ericoid mycorrhizal symbiosis.</title>
        <authorList>
            <consortium name="DOE Joint Genome Institute"/>
            <person name="Martino E."/>
            <person name="Morin E."/>
            <person name="Grelet G."/>
            <person name="Kuo A."/>
            <person name="Kohler A."/>
            <person name="Daghino S."/>
            <person name="Barry K."/>
            <person name="Choi C."/>
            <person name="Cichocki N."/>
            <person name="Clum A."/>
            <person name="Copeland A."/>
            <person name="Hainaut M."/>
            <person name="Haridas S."/>
            <person name="Labutti K."/>
            <person name="Lindquist E."/>
            <person name="Lipzen A."/>
            <person name="Khouja H.-R."/>
            <person name="Murat C."/>
            <person name="Ohm R."/>
            <person name="Olson A."/>
            <person name="Spatafora J."/>
            <person name="Veneault-Fourrey C."/>
            <person name="Henrissat B."/>
            <person name="Grigoriev I."/>
            <person name="Martin F."/>
            <person name="Perotto S."/>
        </authorList>
    </citation>
    <scope>NUCLEOTIDE SEQUENCE [LARGE SCALE GENOMIC DNA]</scope>
    <source>
        <strain evidence="4 5">UAMH 7357</strain>
    </source>
</reference>
<organism evidence="4 5">
    <name type="scientific">Hyaloscypha hepaticicola</name>
    <dbReference type="NCBI Taxonomy" id="2082293"/>
    <lineage>
        <taxon>Eukaryota</taxon>
        <taxon>Fungi</taxon>
        <taxon>Dikarya</taxon>
        <taxon>Ascomycota</taxon>
        <taxon>Pezizomycotina</taxon>
        <taxon>Leotiomycetes</taxon>
        <taxon>Helotiales</taxon>
        <taxon>Hyaloscyphaceae</taxon>
        <taxon>Hyaloscypha</taxon>
    </lineage>
</organism>
<dbReference type="InterPro" id="IPR042188">
    <property type="entry name" value="MmgE/PrpD_sf_2"/>
</dbReference>
<name>A0A2J6QJH1_9HELO</name>
<dbReference type="InterPro" id="IPR005656">
    <property type="entry name" value="MmgE_PrpD"/>
</dbReference>
<dbReference type="OrthoDB" id="10267976at2759"/>
<dbReference type="InterPro" id="IPR036148">
    <property type="entry name" value="MmgE/PrpD_sf"/>
</dbReference>
<feature type="domain" description="MmgE/PrpD N-terminal" evidence="2">
    <location>
        <begin position="15"/>
        <end position="196"/>
    </location>
</feature>
<dbReference type="Gene3D" id="1.10.4100.10">
    <property type="entry name" value="2-methylcitrate dehydratase PrpD"/>
    <property type="match status" value="1"/>
</dbReference>